<comment type="caution">
    <text evidence="1">The sequence shown here is derived from an EMBL/GenBank/DDBJ whole genome shotgun (WGS) entry which is preliminary data.</text>
</comment>
<sequence length="64" mass="7435">LRKVAYNIAQFAPYTQPFAVICKGTFIYGKFRVRIWWLLLYSVRTMWTTLPPDLRDGLVLVVGA</sequence>
<name>A0A0F9BFY4_9ZZZZ</name>
<dbReference type="EMBL" id="LAZR01038010">
    <property type="protein sequence ID" value="KKL20670.1"/>
    <property type="molecule type" value="Genomic_DNA"/>
</dbReference>
<feature type="non-terminal residue" evidence="1">
    <location>
        <position position="1"/>
    </location>
</feature>
<organism evidence="1">
    <name type="scientific">marine sediment metagenome</name>
    <dbReference type="NCBI Taxonomy" id="412755"/>
    <lineage>
        <taxon>unclassified sequences</taxon>
        <taxon>metagenomes</taxon>
        <taxon>ecological metagenomes</taxon>
    </lineage>
</organism>
<reference evidence="1" key="1">
    <citation type="journal article" date="2015" name="Nature">
        <title>Complex archaea that bridge the gap between prokaryotes and eukaryotes.</title>
        <authorList>
            <person name="Spang A."/>
            <person name="Saw J.H."/>
            <person name="Jorgensen S.L."/>
            <person name="Zaremba-Niedzwiedzka K."/>
            <person name="Martijn J."/>
            <person name="Lind A.E."/>
            <person name="van Eijk R."/>
            <person name="Schleper C."/>
            <person name="Guy L."/>
            <person name="Ettema T.J."/>
        </authorList>
    </citation>
    <scope>NUCLEOTIDE SEQUENCE</scope>
</reference>
<evidence type="ECO:0000313" key="1">
    <source>
        <dbReference type="EMBL" id="KKL20670.1"/>
    </source>
</evidence>
<protein>
    <submittedName>
        <fullName evidence="1">Uncharacterized protein</fullName>
    </submittedName>
</protein>
<proteinExistence type="predicted"/>
<gene>
    <name evidence="1" type="ORF">LCGC14_2453120</name>
</gene>
<accession>A0A0F9BFY4</accession>
<dbReference type="AlphaFoldDB" id="A0A0F9BFY4"/>